<keyword evidence="5" id="KW-0449">Lipoprotein</keyword>
<protein>
    <submittedName>
        <fullName evidence="5">VacJ family lipoprotein</fullName>
    </submittedName>
</protein>
<evidence type="ECO:0000313" key="5">
    <source>
        <dbReference type="EMBL" id="QWF70767.1"/>
    </source>
</evidence>
<dbReference type="PANTHER" id="PTHR30035">
    <property type="entry name" value="LIPOPROTEIN VACJ-RELATED"/>
    <property type="match status" value="1"/>
</dbReference>
<reference evidence="5" key="1">
    <citation type="submission" date="2021-04" db="EMBL/GenBank/DDBJ databases">
        <title>Draft genome sequence data of methanotrophic Methylovulum sp. strain S1L and Methylomonas sp. strain S2AM isolated from boreal lake water columns.</title>
        <authorList>
            <person name="Rissanen A.J."/>
            <person name="Mangayil R."/>
            <person name="Svenning M.M."/>
            <person name="Khanongnuch R."/>
        </authorList>
    </citation>
    <scope>NUCLEOTIDE SEQUENCE</scope>
    <source>
        <strain evidence="5">S2AM</strain>
    </source>
</reference>
<keyword evidence="2 4" id="KW-0732">Signal</keyword>
<dbReference type="RefSeq" id="WP_215582202.1">
    <property type="nucleotide sequence ID" value="NZ_CP073754.1"/>
</dbReference>
<dbReference type="AlphaFoldDB" id="A0A975MN05"/>
<dbReference type="Pfam" id="PF04333">
    <property type="entry name" value="MlaA"/>
    <property type="match status" value="1"/>
</dbReference>
<dbReference type="Proteomes" id="UP000676649">
    <property type="component" value="Chromosome"/>
</dbReference>
<dbReference type="GO" id="GO:0120010">
    <property type="term" value="P:intermembrane phospholipid transfer"/>
    <property type="evidence" value="ECO:0007669"/>
    <property type="project" value="TreeGrafter"/>
</dbReference>
<feature type="region of interest" description="Disordered" evidence="3">
    <location>
        <begin position="294"/>
        <end position="334"/>
    </location>
</feature>
<accession>A0A975MN05</accession>
<feature type="signal peptide" evidence="4">
    <location>
        <begin position="1"/>
        <end position="26"/>
    </location>
</feature>
<gene>
    <name evidence="5" type="ORF">KEF85_15830</name>
</gene>
<proteinExistence type="inferred from homology"/>
<evidence type="ECO:0000256" key="4">
    <source>
        <dbReference type="SAM" id="SignalP"/>
    </source>
</evidence>
<feature type="chain" id="PRO_5037938281" evidence="4">
    <location>
        <begin position="27"/>
        <end position="334"/>
    </location>
</feature>
<comment type="similarity">
    <text evidence="1">Belongs to the MlaA family.</text>
</comment>
<evidence type="ECO:0000256" key="2">
    <source>
        <dbReference type="ARBA" id="ARBA00022729"/>
    </source>
</evidence>
<feature type="compositionally biased region" description="Basic residues" evidence="3">
    <location>
        <begin position="309"/>
        <end position="320"/>
    </location>
</feature>
<dbReference type="GO" id="GO:0016020">
    <property type="term" value="C:membrane"/>
    <property type="evidence" value="ECO:0007669"/>
    <property type="project" value="InterPro"/>
</dbReference>
<dbReference type="PANTHER" id="PTHR30035:SF3">
    <property type="entry name" value="INTERMEMBRANE PHOSPHOLIPID TRANSPORT SYSTEM LIPOPROTEIN MLAA"/>
    <property type="match status" value="1"/>
</dbReference>
<dbReference type="InterPro" id="IPR007428">
    <property type="entry name" value="MlaA"/>
</dbReference>
<dbReference type="EMBL" id="CP073754">
    <property type="protein sequence ID" value="QWF70767.1"/>
    <property type="molecule type" value="Genomic_DNA"/>
</dbReference>
<name>A0A975MN05_9GAMM</name>
<evidence type="ECO:0000256" key="3">
    <source>
        <dbReference type="SAM" id="MobiDB-lite"/>
    </source>
</evidence>
<evidence type="ECO:0000256" key="1">
    <source>
        <dbReference type="ARBA" id="ARBA00010634"/>
    </source>
</evidence>
<dbReference type="KEGG" id="mpad:KEF85_15830"/>
<organism evidence="5 6">
    <name type="scientific">Methylomonas paludis</name>
    <dbReference type="NCBI Taxonomy" id="1173101"/>
    <lineage>
        <taxon>Bacteria</taxon>
        <taxon>Pseudomonadati</taxon>
        <taxon>Pseudomonadota</taxon>
        <taxon>Gammaproteobacteria</taxon>
        <taxon>Methylococcales</taxon>
        <taxon>Methylococcaceae</taxon>
        <taxon>Methylomonas</taxon>
    </lineage>
</organism>
<keyword evidence="6" id="KW-1185">Reference proteome</keyword>
<dbReference type="PRINTS" id="PR01805">
    <property type="entry name" value="VACJLIPOPROT"/>
</dbReference>
<sequence>MVNLNQFLTGKSAFSRSLLVSSLLLAGGCASTGSNPDQANKAAETEKSSVDPYESFNRSMFKFNDHLDDYVAKPISDAYIWATPVFLKSGVSNFFSNLKDINVVLNDHMQGKFEQGAEDTGRFLTNSTVGLLGFFDVATDLGLKKHEEDFGQTLAVWGVPQGAYLVLPVLGPTTTRGLPGSIVDTAANPSTYVGMPVQLVSMLNARANAEGALKFIDEASIDPYVFTREAYLQNQHHLITDGQGGSSVDILPMEDDFTRELEADDTPKKAGGTAVKESQTGVALDNAVAALDKASTSFEESSEKLDKLSKKRKHHRHPAKKVLPPAPAAESNPQ</sequence>
<evidence type="ECO:0000313" key="6">
    <source>
        <dbReference type="Proteomes" id="UP000676649"/>
    </source>
</evidence>